<reference evidence="1" key="1">
    <citation type="submission" date="2021-01" db="EMBL/GenBank/DDBJ databases">
        <authorList>
            <person name="Zahm M."/>
            <person name="Roques C."/>
            <person name="Cabau C."/>
            <person name="Klopp C."/>
            <person name="Donnadieu C."/>
            <person name="Jouanno E."/>
            <person name="Lampietro C."/>
            <person name="Louis A."/>
            <person name="Herpin A."/>
            <person name="Echchiki A."/>
            <person name="Berthelot C."/>
            <person name="Parey E."/>
            <person name="Roest-Crollius H."/>
            <person name="Braasch I."/>
            <person name="Postlethwait J."/>
            <person name="Bobe J."/>
            <person name="Montfort J."/>
            <person name="Bouchez O."/>
            <person name="Begum T."/>
            <person name="Mejri S."/>
            <person name="Adams A."/>
            <person name="Chen W.-J."/>
            <person name="Guiguen Y."/>
        </authorList>
    </citation>
    <scope>NUCLEOTIDE SEQUENCE</scope>
    <source>
        <tissue evidence="1">Blood</tissue>
    </source>
</reference>
<dbReference type="AlphaFoldDB" id="A0A8T3CT51"/>
<organism evidence="1 2">
    <name type="scientific">Albula goreensis</name>
    <dbReference type="NCBI Taxonomy" id="1534307"/>
    <lineage>
        <taxon>Eukaryota</taxon>
        <taxon>Metazoa</taxon>
        <taxon>Chordata</taxon>
        <taxon>Craniata</taxon>
        <taxon>Vertebrata</taxon>
        <taxon>Euteleostomi</taxon>
        <taxon>Actinopterygii</taxon>
        <taxon>Neopterygii</taxon>
        <taxon>Teleostei</taxon>
        <taxon>Albuliformes</taxon>
        <taxon>Albulidae</taxon>
        <taxon>Albula</taxon>
    </lineage>
</organism>
<protein>
    <submittedName>
        <fullName evidence="1">Uncharacterized protein</fullName>
    </submittedName>
</protein>
<comment type="caution">
    <text evidence="1">The sequence shown here is derived from an EMBL/GenBank/DDBJ whole genome shotgun (WGS) entry which is preliminary data.</text>
</comment>
<dbReference type="EMBL" id="JAERUA010000018">
    <property type="protein sequence ID" value="KAI1887536.1"/>
    <property type="molecule type" value="Genomic_DNA"/>
</dbReference>
<dbReference type="OrthoDB" id="8952601at2759"/>
<proteinExistence type="predicted"/>
<accession>A0A8T3CT51</accession>
<evidence type="ECO:0000313" key="2">
    <source>
        <dbReference type="Proteomes" id="UP000829720"/>
    </source>
</evidence>
<dbReference type="Proteomes" id="UP000829720">
    <property type="component" value="Unassembled WGS sequence"/>
</dbReference>
<gene>
    <name evidence="1" type="ORF">AGOR_G00191320</name>
</gene>
<evidence type="ECO:0000313" key="1">
    <source>
        <dbReference type="EMBL" id="KAI1887536.1"/>
    </source>
</evidence>
<sequence length="137" mass="14237">MTRTAEAYLGRMKATLLLVCIIGSALGAPRLQLVELDLKPVLIPQQAQPVSAARPAALKPAELEILLALGAQPPAAPVLPARGFIKHEIPQAPGRESIEILYPFGFEPVAPLAPAAPVAPVAAAAPPNGDDDDTEDD</sequence>
<name>A0A8T3CT51_9TELE</name>
<keyword evidence="2" id="KW-1185">Reference proteome</keyword>